<keyword evidence="2 5" id="KW-0238">DNA-binding</keyword>
<dbReference type="Gene3D" id="1.10.10.60">
    <property type="entry name" value="Homeodomain-like"/>
    <property type="match status" value="1"/>
</dbReference>
<dbReference type="EMBL" id="RBWV01000009">
    <property type="protein sequence ID" value="RKS79925.1"/>
    <property type="molecule type" value="Genomic_DNA"/>
</dbReference>
<dbReference type="SUPFAM" id="SSF46689">
    <property type="entry name" value="Homeodomain-like"/>
    <property type="match status" value="1"/>
</dbReference>
<evidence type="ECO:0000259" key="4">
    <source>
        <dbReference type="PROSITE" id="PS01124"/>
    </source>
</evidence>
<feature type="domain" description="HTH araC/xylS-type" evidence="4">
    <location>
        <begin position="218"/>
        <end position="319"/>
    </location>
</feature>
<dbReference type="Proteomes" id="UP000281955">
    <property type="component" value="Unassembled WGS sequence"/>
</dbReference>
<evidence type="ECO:0000256" key="2">
    <source>
        <dbReference type="ARBA" id="ARBA00023125"/>
    </source>
</evidence>
<dbReference type="InterPro" id="IPR050204">
    <property type="entry name" value="AraC_XylS_family_regulators"/>
</dbReference>
<dbReference type="InterPro" id="IPR009057">
    <property type="entry name" value="Homeodomain-like_sf"/>
</dbReference>
<dbReference type="Pfam" id="PF12833">
    <property type="entry name" value="HTH_18"/>
    <property type="match status" value="1"/>
</dbReference>
<dbReference type="RefSeq" id="WP_121191693.1">
    <property type="nucleotide sequence ID" value="NZ_RBWV01000009.1"/>
</dbReference>
<dbReference type="InterPro" id="IPR018062">
    <property type="entry name" value="HTH_AraC-typ_CS"/>
</dbReference>
<dbReference type="AlphaFoldDB" id="A0A420XSV4"/>
<keyword evidence="6" id="KW-1185">Reference proteome</keyword>
<organism evidence="5 6">
    <name type="scientific">Motilibacter peucedani</name>
    <dbReference type="NCBI Taxonomy" id="598650"/>
    <lineage>
        <taxon>Bacteria</taxon>
        <taxon>Bacillati</taxon>
        <taxon>Actinomycetota</taxon>
        <taxon>Actinomycetes</taxon>
        <taxon>Motilibacterales</taxon>
        <taxon>Motilibacteraceae</taxon>
        <taxon>Motilibacter</taxon>
    </lineage>
</organism>
<evidence type="ECO:0000313" key="5">
    <source>
        <dbReference type="EMBL" id="RKS79925.1"/>
    </source>
</evidence>
<sequence>MERGSVTHLLNTGAVPAALRCDVVHETIADTIVRVDISFPSPRGPTVRGAITDFGDLTVCSVKSNALKVERTPELARDHLEPSIFVGLQLAGSSMVVQDGRTAVLRPGDLAYSDSTSPYLLLDDEGIRQHFFRITQSALGLPPEIVRGMAARTLTPGDPVADIVATYLRRLASRPDIFTRDGAESVSRPSVDLVRAVIATHAGESTVRAESLRATLRVRILEYARSRLADPGLGADEIAAHVHVSVRQLYKVLAEGDLSLADWLRTERLERCRVDLSHPGASAEGIADVARRWGFRDGSSFARAFRAVYGTSPREWRAQHAQSS</sequence>
<dbReference type="GO" id="GO:0043565">
    <property type="term" value="F:sequence-specific DNA binding"/>
    <property type="evidence" value="ECO:0007669"/>
    <property type="project" value="InterPro"/>
</dbReference>
<protein>
    <submittedName>
        <fullName evidence="5">AraC-like DNA-binding protein</fullName>
    </submittedName>
</protein>
<dbReference type="InterPro" id="IPR018060">
    <property type="entry name" value="HTH_AraC"/>
</dbReference>
<dbReference type="PROSITE" id="PS01124">
    <property type="entry name" value="HTH_ARAC_FAMILY_2"/>
    <property type="match status" value="1"/>
</dbReference>
<dbReference type="InterPro" id="IPR020449">
    <property type="entry name" value="Tscrpt_reg_AraC-type_HTH"/>
</dbReference>
<proteinExistence type="predicted"/>
<dbReference type="PRINTS" id="PR00032">
    <property type="entry name" value="HTHARAC"/>
</dbReference>
<gene>
    <name evidence="5" type="ORF">CLV35_0340</name>
</gene>
<dbReference type="PANTHER" id="PTHR46796">
    <property type="entry name" value="HTH-TYPE TRANSCRIPTIONAL ACTIVATOR RHAS-RELATED"/>
    <property type="match status" value="1"/>
</dbReference>
<dbReference type="OrthoDB" id="9799345at2"/>
<keyword evidence="1" id="KW-0805">Transcription regulation</keyword>
<dbReference type="GO" id="GO:0003700">
    <property type="term" value="F:DNA-binding transcription factor activity"/>
    <property type="evidence" value="ECO:0007669"/>
    <property type="project" value="InterPro"/>
</dbReference>
<accession>A0A420XSV4</accession>
<dbReference type="Pfam" id="PF14525">
    <property type="entry name" value="AraC_binding_2"/>
    <property type="match status" value="1"/>
</dbReference>
<dbReference type="PROSITE" id="PS00041">
    <property type="entry name" value="HTH_ARAC_FAMILY_1"/>
    <property type="match status" value="1"/>
</dbReference>
<comment type="caution">
    <text evidence="5">The sequence shown here is derived from an EMBL/GenBank/DDBJ whole genome shotgun (WGS) entry which is preliminary data.</text>
</comment>
<reference evidence="5 6" key="1">
    <citation type="submission" date="2018-10" db="EMBL/GenBank/DDBJ databases">
        <title>Genomic Encyclopedia of Archaeal and Bacterial Type Strains, Phase II (KMG-II): from individual species to whole genera.</title>
        <authorList>
            <person name="Goeker M."/>
        </authorList>
    </citation>
    <scope>NUCLEOTIDE SEQUENCE [LARGE SCALE GENOMIC DNA]</scope>
    <source>
        <strain evidence="5 6">RP-AC37</strain>
    </source>
</reference>
<keyword evidence="3" id="KW-0804">Transcription</keyword>
<name>A0A420XSV4_9ACTN</name>
<dbReference type="InterPro" id="IPR035418">
    <property type="entry name" value="AraC-bd_2"/>
</dbReference>
<evidence type="ECO:0000313" key="6">
    <source>
        <dbReference type="Proteomes" id="UP000281955"/>
    </source>
</evidence>
<dbReference type="InParanoid" id="A0A420XSV4"/>
<evidence type="ECO:0000256" key="1">
    <source>
        <dbReference type="ARBA" id="ARBA00023015"/>
    </source>
</evidence>
<dbReference type="SMART" id="SM00342">
    <property type="entry name" value="HTH_ARAC"/>
    <property type="match status" value="1"/>
</dbReference>
<dbReference type="PANTHER" id="PTHR46796:SF6">
    <property type="entry name" value="ARAC SUBFAMILY"/>
    <property type="match status" value="1"/>
</dbReference>
<evidence type="ECO:0000256" key="3">
    <source>
        <dbReference type="ARBA" id="ARBA00023163"/>
    </source>
</evidence>